<comment type="similarity">
    <text evidence="1">Belongs to the CorA metal ion transporter (MIT) (TC 1.A.35.5) family.</text>
</comment>
<dbReference type="InterPro" id="IPR039204">
    <property type="entry name" value="MRS2-like"/>
</dbReference>
<gene>
    <name evidence="3" type="ORF">ILEXP_LOCUS12729</name>
</gene>
<dbReference type="Pfam" id="PF22099">
    <property type="entry name" value="MRS2-like"/>
    <property type="match status" value="1"/>
</dbReference>
<dbReference type="PANTHER" id="PTHR13890">
    <property type="entry name" value="RNA SPLICING PROTEIN MRS2, MITOCHONDRIAL"/>
    <property type="match status" value="1"/>
</dbReference>
<feature type="region of interest" description="Disordered" evidence="2">
    <location>
        <begin position="91"/>
        <end position="116"/>
    </location>
</feature>
<dbReference type="GO" id="GO:0015095">
    <property type="term" value="F:magnesium ion transmembrane transporter activity"/>
    <property type="evidence" value="ECO:0007669"/>
    <property type="project" value="UniProtKB-ARBA"/>
</dbReference>
<reference evidence="3 4" key="1">
    <citation type="submission" date="2024-02" db="EMBL/GenBank/DDBJ databases">
        <authorList>
            <person name="Vignale AGUSTIN F."/>
            <person name="Sosa J E."/>
            <person name="Modenutti C."/>
        </authorList>
    </citation>
    <scope>NUCLEOTIDE SEQUENCE [LARGE SCALE GENOMIC DNA]</scope>
</reference>
<dbReference type="AlphaFoldDB" id="A0ABC8RN14"/>
<dbReference type="Proteomes" id="UP001642360">
    <property type="component" value="Unassembled WGS sequence"/>
</dbReference>
<evidence type="ECO:0008006" key="5">
    <source>
        <dbReference type="Google" id="ProtNLM"/>
    </source>
</evidence>
<evidence type="ECO:0000256" key="1">
    <source>
        <dbReference type="ARBA" id="ARBA00007535"/>
    </source>
</evidence>
<protein>
    <recommendedName>
        <fullName evidence="5">Magnesium transporter</fullName>
    </recommendedName>
</protein>
<comment type="caution">
    <text evidence="3">The sequence shown here is derived from an EMBL/GenBank/DDBJ whole genome shotgun (WGS) entry which is preliminary data.</text>
</comment>
<dbReference type="EMBL" id="CAUOFW020001445">
    <property type="protein sequence ID" value="CAK9144945.1"/>
    <property type="molecule type" value="Genomic_DNA"/>
</dbReference>
<dbReference type="PANTHER" id="PTHR13890:SF29">
    <property type="entry name" value="MAGNESIUM TRANSPORTER MRS2-F"/>
    <property type="match status" value="1"/>
</dbReference>
<evidence type="ECO:0000313" key="4">
    <source>
        <dbReference type="Proteomes" id="UP001642360"/>
    </source>
</evidence>
<name>A0ABC8RN14_9AQUA</name>
<sequence length="166" mass="19084">MLEICLKFVCKGLESETSTLEQEAYPALDKLSISVSMLNLRRVRLIKGRLAALFGRVQKIRDELEHLLNDDIDMAEMYLTDKIVNQQLEELEPHDETENDANIIDDDSDGDTRNNKISSAILTTQKPRLEELEMLLEAYYVQIEGTLSRLSTLKFRLDKQALRQAL</sequence>
<evidence type="ECO:0000313" key="3">
    <source>
        <dbReference type="EMBL" id="CAK9144945.1"/>
    </source>
</evidence>
<proteinExistence type="inferred from homology"/>
<dbReference type="Gene3D" id="1.20.58.340">
    <property type="entry name" value="Magnesium transport protein CorA, transmembrane region"/>
    <property type="match status" value="1"/>
</dbReference>
<evidence type="ECO:0000256" key="2">
    <source>
        <dbReference type="SAM" id="MobiDB-lite"/>
    </source>
</evidence>
<organism evidence="3 4">
    <name type="scientific">Ilex paraguariensis</name>
    <name type="common">yerba mate</name>
    <dbReference type="NCBI Taxonomy" id="185542"/>
    <lineage>
        <taxon>Eukaryota</taxon>
        <taxon>Viridiplantae</taxon>
        <taxon>Streptophyta</taxon>
        <taxon>Embryophyta</taxon>
        <taxon>Tracheophyta</taxon>
        <taxon>Spermatophyta</taxon>
        <taxon>Magnoliopsida</taxon>
        <taxon>eudicotyledons</taxon>
        <taxon>Gunneridae</taxon>
        <taxon>Pentapetalae</taxon>
        <taxon>asterids</taxon>
        <taxon>campanulids</taxon>
        <taxon>Aquifoliales</taxon>
        <taxon>Aquifoliaceae</taxon>
        <taxon>Ilex</taxon>
    </lineage>
</organism>
<feature type="compositionally biased region" description="Acidic residues" evidence="2">
    <location>
        <begin position="91"/>
        <end position="109"/>
    </location>
</feature>
<accession>A0ABC8RN14</accession>
<keyword evidence="4" id="KW-1185">Reference proteome</keyword>